<dbReference type="AlphaFoldDB" id="A0A5P8JW50"/>
<evidence type="ECO:0000256" key="1">
    <source>
        <dbReference type="ARBA" id="ARBA00023015"/>
    </source>
</evidence>
<dbReference type="Proteomes" id="UP000327294">
    <property type="component" value="Chromosome"/>
</dbReference>
<dbReference type="EMBL" id="CP045096">
    <property type="protein sequence ID" value="QFQ95235.1"/>
    <property type="molecule type" value="Genomic_DNA"/>
</dbReference>
<gene>
    <name evidence="5" type="ORF">F9278_02395</name>
</gene>
<dbReference type="InterPro" id="IPR039422">
    <property type="entry name" value="MarR/SlyA-like"/>
</dbReference>
<dbReference type="SMART" id="SM00347">
    <property type="entry name" value="HTH_MARR"/>
    <property type="match status" value="1"/>
</dbReference>
<dbReference type="CDD" id="cd00090">
    <property type="entry name" value="HTH_ARSR"/>
    <property type="match status" value="1"/>
</dbReference>
<organism evidence="5 6">
    <name type="scientific">Streptomyces phaeolivaceus</name>
    <dbReference type="NCBI Taxonomy" id="2653200"/>
    <lineage>
        <taxon>Bacteria</taxon>
        <taxon>Bacillati</taxon>
        <taxon>Actinomycetota</taxon>
        <taxon>Actinomycetes</taxon>
        <taxon>Kitasatosporales</taxon>
        <taxon>Streptomycetaceae</taxon>
        <taxon>Streptomyces</taxon>
    </lineage>
</organism>
<accession>A0A5P8JW50</accession>
<reference evidence="5 6" key="1">
    <citation type="submission" date="2019-10" db="EMBL/GenBank/DDBJ databases">
        <title>Streptomyces sp. strain GY16 isolated from leaves of Broussonetia papyrifera.</title>
        <authorList>
            <person name="Mo P."/>
        </authorList>
    </citation>
    <scope>NUCLEOTIDE SEQUENCE [LARGE SCALE GENOMIC DNA]</scope>
    <source>
        <strain evidence="5 6">GY16</strain>
    </source>
</reference>
<keyword evidence="1" id="KW-0805">Transcription regulation</keyword>
<dbReference type="GO" id="GO:0006950">
    <property type="term" value="P:response to stress"/>
    <property type="evidence" value="ECO:0007669"/>
    <property type="project" value="TreeGrafter"/>
</dbReference>
<dbReference type="KEGG" id="sphv:F9278_02395"/>
<evidence type="ECO:0000256" key="2">
    <source>
        <dbReference type="ARBA" id="ARBA00023125"/>
    </source>
</evidence>
<name>A0A5P8JW50_9ACTN</name>
<dbReference type="PROSITE" id="PS50995">
    <property type="entry name" value="HTH_MARR_2"/>
    <property type="match status" value="1"/>
</dbReference>
<dbReference type="GO" id="GO:0003700">
    <property type="term" value="F:DNA-binding transcription factor activity"/>
    <property type="evidence" value="ECO:0007669"/>
    <property type="project" value="InterPro"/>
</dbReference>
<evidence type="ECO:0000313" key="5">
    <source>
        <dbReference type="EMBL" id="QFQ95235.1"/>
    </source>
</evidence>
<dbReference type="PRINTS" id="PR00598">
    <property type="entry name" value="HTHMARR"/>
</dbReference>
<dbReference type="SUPFAM" id="SSF46785">
    <property type="entry name" value="Winged helix' DNA-binding domain"/>
    <property type="match status" value="1"/>
</dbReference>
<sequence>MSDDHVGDTVGAVDHPRSREFFDKVRTRHQEMGHTDRQLDGVALVTHLTRLVARLVQDFEASVHRPLGMTWAGFRIMNTLWVFGDMEQREIARISGTSRASVSSAINTLEERGLVERRREQGDRRLVRVSLTESGLTMLRKAIEGQTEREHAWMGVLEDREISQLVTLLGKMVNQEHPA</sequence>
<dbReference type="Gene3D" id="1.10.10.10">
    <property type="entry name" value="Winged helix-like DNA-binding domain superfamily/Winged helix DNA-binding domain"/>
    <property type="match status" value="1"/>
</dbReference>
<dbReference type="InterPro" id="IPR036388">
    <property type="entry name" value="WH-like_DNA-bd_sf"/>
</dbReference>
<keyword evidence="3" id="KW-0804">Transcription</keyword>
<dbReference type="InterPro" id="IPR023187">
    <property type="entry name" value="Tscrpt_reg_MarR-type_CS"/>
</dbReference>
<dbReference type="Pfam" id="PF01047">
    <property type="entry name" value="MarR"/>
    <property type="match status" value="1"/>
</dbReference>
<keyword evidence="2" id="KW-0238">DNA-binding</keyword>
<evidence type="ECO:0000256" key="3">
    <source>
        <dbReference type="ARBA" id="ARBA00023163"/>
    </source>
</evidence>
<dbReference type="PROSITE" id="PS01117">
    <property type="entry name" value="HTH_MARR_1"/>
    <property type="match status" value="1"/>
</dbReference>
<dbReference type="InterPro" id="IPR000835">
    <property type="entry name" value="HTH_MarR-typ"/>
</dbReference>
<dbReference type="InterPro" id="IPR011991">
    <property type="entry name" value="ArsR-like_HTH"/>
</dbReference>
<dbReference type="PANTHER" id="PTHR33164">
    <property type="entry name" value="TRANSCRIPTIONAL REGULATOR, MARR FAMILY"/>
    <property type="match status" value="1"/>
</dbReference>
<dbReference type="RefSeq" id="WP_152166771.1">
    <property type="nucleotide sequence ID" value="NZ_CP045096.1"/>
</dbReference>
<keyword evidence="6" id="KW-1185">Reference proteome</keyword>
<dbReference type="PANTHER" id="PTHR33164:SF101">
    <property type="entry name" value="TRANSCRIPTIONAL REPRESSOR MPRA"/>
    <property type="match status" value="1"/>
</dbReference>
<protein>
    <submittedName>
        <fullName evidence="5">MarR family transcriptional regulator</fullName>
    </submittedName>
</protein>
<proteinExistence type="predicted"/>
<evidence type="ECO:0000313" key="6">
    <source>
        <dbReference type="Proteomes" id="UP000327294"/>
    </source>
</evidence>
<evidence type="ECO:0000259" key="4">
    <source>
        <dbReference type="PROSITE" id="PS50995"/>
    </source>
</evidence>
<dbReference type="InterPro" id="IPR036390">
    <property type="entry name" value="WH_DNA-bd_sf"/>
</dbReference>
<dbReference type="GO" id="GO:0003677">
    <property type="term" value="F:DNA binding"/>
    <property type="evidence" value="ECO:0007669"/>
    <property type="project" value="UniProtKB-KW"/>
</dbReference>
<feature type="domain" description="HTH marR-type" evidence="4">
    <location>
        <begin position="45"/>
        <end position="174"/>
    </location>
</feature>